<keyword evidence="3" id="KW-1185">Reference proteome</keyword>
<dbReference type="Proteomes" id="UP001552594">
    <property type="component" value="Unassembled WGS sequence"/>
</dbReference>
<evidence type="ECO:0000313" key="2">
    <source>
        <dbReference type="EMBL" id="MEV5510144.1"/>
    </source>
</evidence>
<dbReference type="EMBL" id="JBFAUK010000028">
    <property type="protein sequence ID" value="MEV5510144.1"/>
    <property type="molecule type" value="Genomic_DNA"/>
</dbReference>
<accession>A0ABV3K4S0</accession>
<feature type="compositionally biased region" description="Basic and acidic residues" evidence="1">
    <location>
        <begin position="1"/>
        <end position="12"/>
    </location>
</feature>
<gene>
    <name evidence="2" type="ORF">AB0L16_27575</name>
</gene>
<comment type="caution">
    <text evidence="2">The sequence shown here is derived from an EMBL/GenBank/DDBJ whole genome shotgun (WGS) entry which is preliminary data.</text>
</comment>
<evidence type="ECO:0000313" key="3">
    <source>
        <dbReference type="Proteomes" id="UP001552594"/>
    </source>
</evidence>
<evidence type="ECO:0000256" key="1">
    <source>
        <dbReference type="SAM" id="MobiDB-lite"/>
    </source>
</evidence>
<sequence>MRSDNDLPDRQEGGLSTDDLAQPTGETAQPAEETAGEAPVYPGEATQGFEEQGETRERETDTTGEEEEAPALLSPEDEEGFRKRWQEIQGTFVDDPRDAVHAADSLVADVMQTLASTFAQHKHDLEGQWSKGEEADTEELRNALRRYRSFFNRLLST</sequence>
<feature type="region of interest" description="Disordered" evidence="1">
    <location>
        <begin position="1"/>
        <end position="83"/>
    </location>
</feature>
<dbReference type="RefSeq" id="WP_109278691.1">
    <property type="nucleotide sequence ID" value="NZ_JBFAUK010000028.1"/>
</dbReference>
<protein>
    <submittedName>
        <fullName evidence="2">Uncharacterized protein</fullName>
    </submittedName>
</protein>
<feature type="compositionally biased region" description="Acidic residues" evidence="1">
    <location>
        <begin position="62"/>
        <end position="79"/>
    </location>
</feature>
<proteinExistence type="predicted"/>
<name>A0ABV3K4S0_STRON</name>
<reference evidence="2 3" key="1">
    <citation type="submission" date="2024-06" db="EMBL/GenBank/DDBJ databases">
        <title>The Natural Products Discovery Center: Release of the First 8490 Sequenced Strains for Exploring Actinobacteria Biosynthetic Diversity.</title>
        <authorList>
            <person name="Kalkreuter E."/>
            <person name="Kautsar S.A."/>
            <person name="Yang D."/>
            <person name="Bader C.D."/>
            <person name="Teijaro C.N."/>
            <person name="Fluegel L."/>
            <person name="Davis C.M."/>
            <person name="Simpson J.R."/>
            <person name="Lauterbach L."/>
            <person name="Steele A.D."/>
            <person name="Gui C."/>
            <person name="Meng S."/>
            <person name="Li G."/>
            <person name="Viehrig K."/>
            <person name="Ye F."/>
            <person name="Su P."/>
            <person name="Kiefer A.F."/>
            <person name="Nichols A."/>
            <person name="Cepeda A.J."/>
            <person name="Yan W."/>
            <person name="Fan B."/>
            <person name="Jiang Y."/>
            <person name="Adhikari A."/>
            <person name="Zheng C.-J."/>
            <person name="Schuster L."/>
            <person name="Cowan T.M."/>
            <person name="Smanski M.J."/>
            <person name="Chevrette M.G."/>
            <person name="De Carvalho L.P.S."/>
            <person name="Shen B."/>
        </authorList>
    </citation>
    <scope>NUCLEOTIDE SEQUENCE [LARGE SCALE GENOMIC DNA]</scope>
    <source>
        <strain evidence="2 3">NPDC052347</strain>
    </source>
</reference>
<organism evidence="2 3">
    <name type="scientific">Streptomyces orinoci</name>
    <name type="common">Streptoverticillium orinoci</name>
    <dbReference type="NCBI Taxonomy" id="67339"/>
    <lineage>
        <taxon>Bacteria</taxon>
        <taxon>Bacillati</taxon>
        <taxon>Actinomycetota</taxon>
        <taxon>Actinomycetes</taxon>
        <taxon>Kitasatosporales</taxon>
        <taxon>Streptomycetaceae</taxon>
        <taxon>Streptomyces</taxon>
    </lineage>
</organism>